<evidence type="ECO:0000313" key="2">
    <source>
        <dbReference type="EMBL" id="KAA6399894.1"/>
    </source>
</evidence>
<accession>A0A5J4WXT6</accession>
<keyword evidence="1" id="KW-0732">Signal</keyword>
<feature type="signal peptide" evidence="1">
    <location>
        <begin position="1"/>
        <end position="19"/>
    </location>
</feature>
<name>A0A5J4WXT6_9EUKA</name>
<reference evidence="2 3" key="1">
    <citation type="submission" date="2019-03" db="EMBL/GenBank/DDBJ databases">
        <title>Single cell metagenomics reveals metabolic interactions within the superorganism composed of flagellate Streblomastix strix and complex community of Bacteroidetes bacteria on its surface.</title>
        <authorList>
            <person name="Treitli S.C."/>
            <person name="Kolisko M."/>
            <person name="Husnik F."/>
            <person name="Keeling P."/>
            <person name="Hampl V."/>
        </authorList>
    </citation>
    <scope>NUCLEOTIDE SEQUENCE [LARGE SCALE GENOMIC DNA]</scope>
    <source>
        <strain evidence="2">ST1C</strain>
    </source>
</reference>
<dbReference type="Proteomes" id="UP000324800">
    <property type="component" value="Unassembled WGS sequence"/>
</dbReference>
<dbReference type="EMBL" id="SNRW01000661">
    <property type="protein sequence ID" value="KAA6399894.1"/>
    <property type="molecule type" value="Genomic_DNA"/>
</dbReference>
<protein>
    <submittedName>
        <fullName evidence="2">Uncharacterized protein</fullName>
    </submittedName>
</protein>
<feature type="chain" id="PRO_5023871327" evidence="1">
    <location>
        <begin position="20"/>
        <end position="353"/>
    </location>
</feature>
<evidence type="ECO:0000256" key="1">
    <source>
        <dbReference type="SAM" id="SignalP"/>
    </source>
</evidence>
<dbReference type="AlphaFoldDB" id="A0A5J4WXT6"/>
<comment type="caution">
    <text evidence="2">The sequence shown here is derived from an EMBL/GenBank/DDBJ whole genome shotgun (WGS) entry which is preliminary data.</text>
</comment>
<evidence type="ECO:0000313" key="3">
    <source>
        <dbReference type="Proteomes" id="UP000324800"/>
    </source>
</evidence>
<sequence>MLLLVFTLVLLSVAKPSISRKINENEWTKVIQYYTQKIDDNDILTIDSRVDNSYTNKPIYAFRPLREGTSIEDKSFSSLPKEEITNLKIAQYLSQYQVRCQQQDYYSMRHQALLGYTIKAIKDIDIVPSMTWLIAKSPEKVTYIDKDGDTRNVVTGHKCASERNPLDYYGFTLKKYGVASTECFVNNQVPVDTTKCTNESDPEAQPDVIMKGYRDGIITGNNATTMKLALTRFGVVANTQGYAYGIIFGWEDDNWLLAPFEYDQEKFEVTKVPINGSEYHEGEVIFNEDFAIDCSSEIQADTIQDVCPCPIDKKDLEKDPRYFKGGICYSGSMRVTLSVITTTMLLPILVLLL</sequence>
<proteinExistence type="predicted"/>
<gene>
    <name evidence="2" type="ORF">EZS28_004579</name>
</gene>
<organism evidence="2 3">
    <name type="scientific">Streblomastix strix</name>
    <dbReference type="NCBI Taxonomy" id="222440"/>
    <lineage>
        <taxon>Eukaryota</taxon>
        <taxon>Metamonada</taxon>
        <taxon>Preaxostyla</taxon>
        <taxon>Oxymonadida</taxon>
        <taxon>Streblomastigidae</taxon>
        <taxon>Streblomastix</taxon>
    </lineage>
</organism>